<evidence type="ECO:0000256" key="1">
    <source>
        <dbReference type="SAM" id="MobiDB-lite"/>
    </source>
</evidence>
<sequence length="115" mass="13139">MKQMQDFLLTQSKKKEKRREQTAYTPEASPSEPTLPRHVRPEESSISPTPGPRATSTPKTEQRSQSIPKKVFLTTPNYPTPLQKEIPKVTSAIVKIRAKEYNLVFDGNEVEKFIK</sequence>
<keyword evidence="3" id="KW-1185">Reference proteome</keyword>
<comment type="caution">
    <text evidence="2">The sequence shown here is derived from an EMBL/GenBank/DDBJ whole genome shotgun (WGS) entry which is preliminary data.</text>
</comment>
<dbReference type="EMBL" id="AVOT02087509">
    <property type="protein sequence ID" value="MBW0571091.1"/>
    <property type="molecule type" value="Genomic_DNA"/>
</dbReference>
<accession>A0A9Q3JZY4</accession>
<reference evidence="2" key="1">
    <citation type="submission" date="2021-03" db="EMBL/GenBank/DDBJ databases">
        <title>Draft genome sequence of rust myrtle Austropuccinia psidii MF-1, a brazilian biotype.</title>
        <authorList>
            <person name="Quecine M.C."/>
            <person name="Pachon D.M.R."/>
            <person name="Bonatelli M.L."/>
            <person name="Correr F.H."/>
            <person name="Franceschini L.M."/>
            <person name="Leite T.F."/>
            <person name="Margarido G.R.A."/>
            <person name="Almeida C.A."/>
            <person name="Ferrarezi J.A."/>
            <person name="Labate C.A."/>
        </authorList>
    </citation>
    <scope>NUCLEOTIDE SEQUENCE</scope>
    <source>
        <strain evidence="2">MF-1</strain>
    </source>
</reference>
<evidence type="ECO:0000313" key="3">
    <source>
        <dbReference type="Proteomes" id="UP000765509"/>
    </source>
</evidence>
<dbReference type="Proteomes" id="UP000765509">
    <property type="component" value="Unassembled WGS sequence"/>
</dbReference>
<evidence type="ECO:0000313" key="2">
    <source>
        <dbReference type="EMBL" id="MBW0571091.1"/>
    </source>
</evidence>
<feature type="compositionally biased region" description="Polar residues" evidence="1">
    <location>
        <begin position="44"/>
        <end position="67"/>
    </location>
</feature>
<name>A0A9Q3JZY4_9BASI</name>
<gene>
    <name evidence="2" type="ORF">O181_110806</name>
</gene>
<dbReference type="AlphaFoldDB" id="A0A9Q3JZY4"/>
<protein>
    <submittedName>
        <fullName evidence="2">Uncharacterized protein</fullName>
    </submittedName>
</protein>
<feature type="region of interest" description="Disordered" evidence="1">
    <location>
        <begin position="1"/>
        <end position="81"/>
    </location>
</feature>
<organism evidence="2 3">
    <name type="scientific">Austropuccinia psidii MF-1</name>
    <dbReference type="NCBI Taxonomy" id="1389203"/>
    <lineage>
        <taxon>Eukaryota</taxon>
        <taxon>Fungi</taxon>
        <taxon>Dikarya</taxon>
        <taxon>Basidiomycota</taxon>
        <taxon>Pucciniomycotina</taxon>
        <taxon>Pucciniomycetes</taxon>
        <taxon>Pucciniales</taxon>
        <taxon>Sphaerophragmiaceae</taxon>
        <taxon>Austropuccinia</taxon>
    </lineage>
</organism>
<proteinExistence type="predicted"/>